<sequence>MGIPSYYKKLIDTIPGLVSKGHPDAPISWLFMDFNCLIYHCLYRKDTPVYPGEQGKEEWEAQFLDCIQTYCLKVIKEVKPKTGVFIAIDGVVPMAKMKQQRLRRFKSVWLSQHAAESAEGPTWDKNSITPGTAFMTKLRIKLQDMIKKYGKKTWKLSSSDEPGEGEHKIMNQWREGGYDGNFAVYGLDGDLIVLSILGRESLSLSNRIWLFREEMSAGKICYDSMGEEEFEWFSIHLLRDWLCSDYKDADADATATANTATATSLQRSFILSYCFAMSVLGNDFLPSSLGLKIRENGHSELIDIVKQLVSRQRPLVSSDTLLLSLDGIVSLFTMLYETEEYRITKYISKKISMSSHNRSKQEAEAEAEPEIGHQDWPMFHMEEDCLVDSRKQLIPNWQSTYLTHFFPGCQDQLPDIEHICQEYLYGIQWIWAYYTGNAGDVCFNWYYSFTLPPLWQWICTYLQSHDVLPSFPNEVLLYASDIRPIQQLALVLPLESWNLLPPGPEKRLPYIAPHFFPSTFSFDTLGKRSFWECESMIPLPSMHMLQELLRHSS</sequence>
<dbReference type="Gene3D" id="3.40.50.12390">
    <property type="match status" value="1"/>
</dbReference>
<dbReference type="GO" id="GO:0005634">
    <property type="term" value="C:nucleus"/>
    <property type="evidence" value="ECO:0007669"/>
    <property type="project" value="TreeGrafter"/>
</dbReference>
<evidence type="ECO:0000259" key="2">
    <source>
        <dbReference type="Pfam" id="PF03159"/>
    </source>
</evidence>
<dbReference type="PANTHER" id="PTHR12341:SF7">
    <property type="entry name" value="5'-3' EXORIBONUCLEASE 1"/>
    <property type="match status" value="1"/>
</dbReference>
<dbReference type="GO" id="GO:0000956">
    <property type="term" value="P:nuclear-transcribed mRNA catabolic process"/>
    <property type="evidence" value="ECO:0007669"/>
    <property type="project" value="TreeGrafter"/>
</dbReference>
<evidence type="ECO:0000313" key="3">
    <source>
        <dbReference type="EMBL" id="QHU18697.1"/>
    </source>
</evidence>
<dbReference type="PANTHER" id="PTHR12341">
    <property type="entry name" value="5'-&gt;3' EXORIBONUCLEASE"/>
    <property type="match status" value="1"/>
</dbReference>
<name>A0A6C0KPN6_9ZZZZ</name>
<dbReference type="EMBL" id="MN740936">
    <property type="protein sequence ID" value="QHU18697.1"/>
    <property type="molecule type" value="Genomic_DNA"/>
</dbReference>
<proteinExistence type="inferred from homology"/>
<dbReference type="GO" id="GO:0003723">
    <property type="term" value="F:RNA binding"/>
    <property type="evidence" value="ECO:0007669"/>
    <property type="project" value="TreeGrafter"/>
</dbReference>
<protein>
    <recommendedName>
        <fullName evidence="2">Xrn1 N-terminal domain-containing protein</fullName>
    </recommendedName>
</protein>
<reference evidence="3" key="1">
    <citation type="journal article" date="2020" name="Nature">
        <title>Giant virus diversity and host interactions through global metagenomics.</title>
        <authorList>
            <person name="Schulz F."/>
            <person name="Roux S."/>
            <person name="Paez-Espino D."/>
            <person name="Jungbluth S."/>
            <person name="Walsh D.A."/>
            <person name="Denef V.J."/>
            <person name="McMahon K.D."/>
            <person name="Konstantinidis K.T."/>
            <person name="Eloe-Fadrosh E.A."/>
            <person name="Kyrpides N.C."/>
            <person name="Woyke T."/>
        </authorList>
    </citation>
    <scope>NUCLEOTIDE SEQUENCE</scope>
    <source>
        <strain evidence="3">GVMAG-S-3300013006-158</strain>
    </source>
</reference>
<dbReference type="GO" id="GO:0004534">
    <property type="term" value="F:5'-3' RNA exonuclease activity"/>
    <property type="evidence" value="ECO:0007669"/>
    <property type="project" value="TreeGrafter"/>
</dbReference>
<evidence type="ECO:0000256" key="1">
    <source>
        <dbReference type="ARBA" id="ARBA00038299"/>
    </source>
</evidence>
<feature type="domain" description="Xrn1 N-terminal" evidence="2">
    <location>
        <begin position="1"/>
        <end position="200"/>
    </location>
</feature>
<dbReference type="InterPro" id="IPR027073">
    <property type="entry name" value="5_3_exoribonuclease"/>
</dbReference>
<dbReference type="AlphaFoldDB" id="A0A6C0KPN6"/>
<organism evidence="3">
    <name type="scientific">viral metagenome</name>
    <dbReference type="NCBI Taxonomy" id="1070528"/>
    <lineage>
        <taxon>unclassified sequences</taxon>
        <taxon>metagenomes</taxon>
        <taxon>organismal metagenomes</taxon>
    </lineage>
</organism>
<dbReference type="GO" id="GO:0016075">
    <property type="term" value="P:rRNA catabolic process"/>
    <property type="evidence" value="ECO:0007669"/>
    <property type="project" value="TreeGrafter"/>
</dbReference>
<accession>A0A6C0KPN6</accession>
<comment type="similarity">
    <text evidence="1">Belongs to the 5'-3' exonuclease family.</text>
</comment>
<dbReference type="Pfam" id="PF03159">
    <property type="entry name" value="XRN_N"/>
    <property type="match status" value="1"/>
</dbReference>
<dbReference type="InterPro" id="IPR004859">
    <property type="entry name" value="Xrn1_N"/>
</dbReference>